<dbReference type="OrthoDB" id="8587at2"/>
<dbReference type="InterPro" id="IPR000015">
    <property type="entry name" value="Fimb_usher"/>
</dbReference>
<dbReference type="GO" id="GO:0015473">
    <property type="term" value="F:fimbrial usher porin activity"/>
    <property type="evidence" value="ECO:0007669"/>
    <property type="project" value="InterPro"/>
</dbReference>
<feature type="signal peptide" evidence="2">
    <location>
        <begin position="1"/>
        <end position="23"/>
    </location>
</feature>
<evidence type="ECO:0000256" key="2">
    <source>
        <dbReference type="SAM" id="SignalP"/>
    </source>
</evidence>
<dbReference type="AlphaFoldDB" id="A0A1Q8SU28"/>
<dbReference type="PANTHER" id="PTHR30451">
    <property type="entry name" value="OUTER MEMBRANE USHER PROTEIN"/>
    <property type="match status" value="1"/>
</dbReference>
<gene>
    <name evidence="3" type="ORF">BTW07_06830</name>
</gene>
<accession>A0A1Q8SU28</accession>
<dbReference type="EMBL" id="MSDO01000007">
    <property type="protein sequence ID" value="OLO04931.1"/>
    <property type="molecule type" value="Genomic_DNA"/>
</dbReference>
<dbReference type="Pfam" id="PF00577">
    <property type="entry name" value="Usher"/>
    <property type="match status" value="1"/>
</dbReference>
<dbReference type="InterPro" id="IPR042186">
    <property type="entry name" value="FimD_plug_dom"/>
</dbReference>
<dbReference type="Gene3D" id="2.60.40.3110">
    <property type="match status" value="1"/>
</dbReference>
<dbReference type="GO" id="GO:0009279">
    <property type="term" value="C:cell outer membrane"/>
    <property type="evidence" value="ECO:0007669"/>
    <property type="project" value="TreeGrafter"/>
</dbReference>
<keyword evidence="2" id="KW-0732">Signal</keyword>
<feature type="compositionally biased region" description="Polar residues" evidence="1">
    <location>
        <begin position="812"/>
        <end position="829"/>
    </location>
</feature>
<feature type="region of interest" description="Disordered" evidence="1">
    <location>
        <begin position="791"/>
        <end position="836"/>
    </location>
</feature>
<evidence type="ECO:0000313" key="4">
    <source>
        <dbReference type="Proteomes" id="UP000186878"/>
    </source>
</evidence>
<comment type="caution">
    <text evidence="3">The sequence shown here is derived from an EMBL/GenBank/DDBJ whole genome shotgun (WGS) entry which is preliminary data.</text>
</comment>
<dbReference type="GO" id="GO:0009297">
    <property type="term" value="P:pilus assembly"/>
    <property type="evidence" value="ECO:0007669"/>
    <property type="project" value="InterPro"/>
</dbReference>
<organism evidence="3 4">
    <name type="scientific">Salinicola socius</name>
    <dbReference type="NCBI Taxonomy" id="404433"/>
    <lineage>
        <taxon>Bacteria</taxon>
        <taxon>Pseudomonadati</taxon>
        <taxon>Pseudomonadota</taxon>
        <taxon>Gammaproteobacteria</taxon>
        <taxon>Oceanospirillales</taxon>
        <taxon>Halomonadaceae</taxon>
        <taxon>Salinicola</taxon>
    </lineage>
</organism>
<dbReference type="Proteomes" id="UP000186878">
    <property type="component" value="Unassembled WGS sequence"/>
</dbReference>
<reference evidence="3 4" key="1">
    <citation type="submission" date="2016-12" db="EMBL/GenBank/DDBJ databases">
        <title>Draft genome sequences of strains Salinicola socius SMB35, Salinicola sp. MH3R3-1 and Chromohalobacter sp. SMB17 from the Verkhnekamsk potash mining region of Russia.</title>
        <authorList>
            <person name="Mavrodi D.V."/>
            <person name="Olsson B.E."/>
            <person name="Korsakova E.S."/>
            <person name="Pyankova A."/>
            <person name="Mavrodi O.V."/>
            <person name="Plotnikova E.G."/>
        </authorList>
    </citation>
    <scope>NUCLEOTIDE SEQUENCE [LARGE SCALE GENOMIC DNA]</scope>
    <source>
        <strain evidence="3 4">SMB35</strain>
    </source>
</reference>
<keyword evidence="4" id="KW-1185">Reference proteome</keyword>
<proteinExistence type="predicted"/>
<dbReference type="RefSeq" id="WP_075569421.1">
    <property type="nucleotide sequence ID" value="NZ_MSDO01000007.1"/>
</dbReference>
<evidence type="ECO:0008006" key="5">
    <source>
        <dbReference type="Google" id="ProtNLM"/>
    </source>
</evidence>
<feature type="chain" id="PRO_5013226107" description="PapC-like C-terminal domain-containing protein" evidence="2">
    <location>
        <begin position="24"/>
        <end position="836"/>
    </location>
</feature>
<evidence type="ECO:0000256" key="1">
    <source>
        <dbReference type="SAM" id="MobiDB-lite"/>
    </source>
</evidence>
<name>A0A1Q8SU28_9GAMM</name>
<sequence length="836" mass="89804">MCSTPRLGLLLLSVATDPSAALADQGLPPPPTALATQTDTSESLYLELIVNTRSTARVVSVRKQGEHFWVEREALGGMALPSALGDASEVDLAALDRAKLRYDAVNQRLYLDVPGAWLPPQMLAGRPAPSVEPARSTPGALINYDLYTSRVDTGRTRTSLWHELRVFGIGGAFSSTGRFRYQLWDTPSGESDDGYIRYDTTWRSFDQDSLRTLEVGDVITRPLAWTRAVRLGGLQLSRDFSIRPDLVTYPLPAFAGSTEVPTTVDLLIDGNRIDRQDIAPGPFTFADISTLNGAGEATIVTRDASGQRVVTTLPFYVTNELLRPGLSSYSIGAGALREDYAQRNFGYGQAAADASYRYGVLDWLTLGTHAETAESLALGGAGSTLRLWRLGTLELALQHSDARRSGNAWSAGYEYRGSTFSVGARWEERESGFSDLSRLAADDFHDGAEQRGQVTASASLGEWGSVAAGYFDIRGDDYTSRLLNLSYQRSLGAGAQLALTASREPGESWAGLAQLTFSLPGTGGVASVGTYRDATGEVREQARYARSAPLDGGWGWNLGVERGDDQGGGSRLDGQAEIQYRHRLATLRGGYYEFDDSAYYFAGVGGSVALMESRLFAANEIRDAFVVVSTDGHGNIPVRYENQRVGTTDDDGYLLVPWGNAWYPGKYAINTLSLPPNMATSDVEQSVAVQSQSGYLLNFPLERHAATHVKLVDGSGEALPVGTPISIPGGGSSIVGWDGMAYFESLTAATAVVARLPQDGRCRAMIPVEIEKDVLYQPGAVTCYSITASSVSSDAGNEEPTKPADVLPPTADTLSVSGPSRSPAPSNWRTAVEVRP</sequence>
<dbReference type="STRING" id="404433.BTW07_06830"/>
<evidence type="ECO:0000313" key="3">
    <source>
        <dbReference type="EMBL" id="OLO04931.1"/>
    </source>
</evidence>
<dbReference type="Gene3D" id="2.60.40.2610">
    <property type="entry name" value="Outer membrane usher protein FimD, plug domain"/>
    <property type="match status" value="1"/>
</dbReference>
<dbReference type="PANTHER" id="PTHR30451:SF5">
    <property type="entry name" value="SLR0019 PROTEIN"/>
    <property type="match status" value="1"/>
</dbReference>
<protein>
    <recommendedName>
        <fullName evidence="5">PapC-like C-terminal domain-containing protein</fullName>
    </recommendedName>
</protein>